<proteinExistence type="predicted"/>
<dbReference type="Proteomes" id="UP000250429">
    <property type="component" value="Unassembled WGS sequence"/>
</dbReference>
<evidence type="ECO:0000313" key="1">
    <source>
        <dbReference type="EMBL" id="RAW62244.1"/>
    </source>
</evidence>
<protein>
    <submittedName>
        <fullName evidence="1">TnpV protein</fullName>
    </submittedName>
</protein>
<gene>
    <name evidence="1" type="ORF">C4N23_05715</name>
</gene>
<dbReference type="AlphaFoldDB" id="A0A329UK58"/>
<name>A0A329UK58_9FIRM</name>
<reference evidence="1 2" key="1">
    <citation type="submission" date="2018-02" db="EMBL/GenBank/DDBJ databases">
        <title>Complete genome sequencing of Faecalibacterium prausnitzii strains isolated from the human gut.</title>
        <authorList>
            <person name="Fitzgerald B.C."/>
            <person name="Shkoporov A.N."/>
            <person name="Ross P.R."/>
            <person name="Hill C."/>
        </authorList>
    </citation>
    <scope>NUCLEOTIDE SEQUENCE [LARGE SCALE GENOMIC DNA]</scope>
    <source>
        <strain evidence="1 2">APC922/41-1</strain>
    </source>
</reference>
<evidence type="ECO:0000313" key="2">
    <source>
        <dbReference type="Proteomes" id="UP000250429"/>
    </source>
</evidence>
<dbReference type="GeneID" id="98660502"/>
<dbReference type="InterPro" id="IPR026989">
    <property type="entry name" value="TnpV"/>
</dbReference>
<dbReference type="Pfam" id="PF14198">
    <property type="entry name" value="TnpV"/>
    <property type="match status" value="1"/>
</dbReference>
<organism evidence="1 2">
    <name type="scientific">Faecalibacterium hattorii</name>
    <dbReference type="NCBI Taxonomy" id="2935520"/>
    <lineage>
        <taxon>Bacteria</taxon>
        <taxon>Bacillati</taxon>
        <taxon>Bacillota</taxon>
        <taxon>Clostridia</taxon>
        <taxon>Eubacteriales</taxon>
        <taxon>Oscillospiraceae</taxon>
        <taxon>Faecalibacterium</taxon>
    </lineage>
</organism>
<sequence length="123" mass="14570">MKSIFEEMGGTYTKVGDYYIPDLALPETEEYQIGKYGRMRRRYLKEHRPVLYAHYLTSCTLHEHLAEIDKSCNQRMEIMCEAMARLEGVTEALKATDQMEWVRRMNNIHNRAEEIVLTELVYC</sequence>
<keyword evidence="2" id="KW-1185">Reference proteome</keyword>
<comment type="caution">
    <text evidence="1">The sequence shown here is derived from an EMBL/GenBank/DDBJ whole genome shotgun (WGS) entry which is preliminary data.</text>
</comment>
<dbReference type="EMBL" id="PRLC01000006">
    <property type="protein sequence ID" value="RAW62244.1"/>
    <property type="molecule type" value="Genomic_DNA"/>
</dbReference>
<accession>A0A329UK58</accession>
<dbReference type="RefSeq" id="WP_055145291.1">
    <property type="nucleotide sequence ID" value="NZ_PRLC01000006.1"/>
</dbReference>